<dbReference type="AlphaFoldDB" id="A0A8J7WSN2"/>
<reference evidence="1" key="1">
    <citation type="submission" date="2021-04" db="EMBL/GenBank/DDBJ databases">
        <title>Genome based classification of Actinospica acidithermotolerans sp. nov., an actinobacterium isolated from an Indonesian hot spring.</title>
        <authorList>
            <person name="Kusuma A.B."/>
            <person name="Putra K.E."/>
            <person name="Nafisah S."/>
            <person name="Loh J."/>
            <person name="Nouioui I."/>
            <person name="Goodfellow M."/>
        </authorList>
    </citation>
    <scope>NUCLEOTIDE SEQUENCE</scope>
    <source>
        <strain evidence="1">DSM 45618</strain>
    </source>
</reference>
<dbReference type="RefSeq" id="WP_211472363.1">
    <property type="nucleotide sequence ID" value="NZ_JAGSXH010000212.1"/>
</dbReference>
<accession>A0A8J7WSN2</accession>
<dbReference type="Proteomes" id="UP000677913">
    <property type="component" value="Unassembled WGS sequence"/>
</dbReference>
<organism evidence="1 2">
    <name type="scientific">Actinocrinis puniceicyclus</name>
    <dbReference type="NCBI Taxonomy" id="977794"/>
    <lineage>
        <taxon>Bacteria</taxon>
        <taxon>Bacillati</taxon>
        <taxon>Actinomycetota</taxon>
        <taxon>Actinomycetes</taxon>
        <taxon>Catenulisporales</taxon>
        <taxon>Actinospicaceae</taxon>
        <taxon>Actinocrinis</taxon>
    </lineage>
</organism>
<proteinExistence type="predicted"/>
<name>A0A8J7WSN2_9ACTN</name>
<comment type="caution">
    <text evidence="1">The sequence shown here is derived from an EMBL/GenBank/DDBJ whole genome shotgun (WGS) entry which is preliminary data.</text>
</comment>
<dbReference type="EMBL" id="JAGSXH010000212">
    <property type="protein sequence ID" value="MBS2966873.1"/>
    <property type="molecule type" value="Genomic_DNA"/>
</dbReference>
<protein>
    <submittedName>
        <fullName evidence="1">Uncharacterized protein</fullName>
    </submittedName>
</protein>
<gene>
    <name evidence="1" type="ORF">KGA66_27820</name>
</gene>
<evidence type="ECO:0000313" key="2">
    <source>
        <dbReference type="Proteomes" id="UP000677913"/>
    </source>
</evidence>
<sequence>MRFIKVERRDEPRGYFLSATEYREQLPELQTELPPGAWAFASNSDHYDFYSERCVKDLKLLALSVAEKSDGTSVVIRFGFNSVAPEQLLIRYTGVSALFVGADAADVANGPDSDLVRHLGPIQLDEILPHKYGCEHEIKLIGGTIRIVCADLSASWVARASQE</sequence>
<keyword evidence="2" id="KW-1185">Reference proteome</keyword>
<evidence type="ECO:0000313" key="1">
    <source>
        <dbReference type="EMBL" id="MBS2966873.1"/>
    </source>
</evidence>